<dbReference type="Pfam" id="PF10501">
    <property type="entry name" value="Ribosomal_L50"/>
    <property type="match status" value="1"/>
</dbReference>
<reference evidence="8 9" key="1">
    <citation type="submission" date="2016-10" db="EMBL/GenBank/DDBJ databases">
        <title>Genome sequence of the ascomycete fungus Penicillium subrubescens.</title>
        <authorList>
            <person name="De Vries R.P."/>
            <person name="Peng M."/>
            <person name="Dilokpimol A."/>
            <person name="Hilden K."/>
            <person name="Makela M.R."/>
            <person name="Grigoriev I."/>
            <person name="Riley R."/>
            <person name="Granchi Z."/>
        </authorList>
    </citation>
    <scope>NUCLEOTIDE SEQUENCE [LARGE SCALE GENOMIC DNA]</scope>
    <source>
        <strain evidence="8 9">CBS 132785</strain>
    </source>
</reference>
<keyword evidence="4" id="KW-0496">Mitochondrion</keyword>
<evidence type="ECO:0000256" key="7">
    <source>
        <dbReference type="SAM" id="MobiDB-lite"/>
    </source>
</evidence>
<dbReference type="Proteomes" id="UP000186955">
    <property type="component" value="Unassembled WGS sequence"/>
</dbReference>
<protein>
    <recommendedName>
        <fullName evidence="6">Large ribosomal subunit protein mL50</fullName>
    </recommendedName>
</protein>
<evidence type="ECO:0000256" key="1">
    <source>
        <dbReference type="ARBA" id="ARBA00004173"/>
    </source>
</evidence>
<organism evidence="8 9">
    <name type="scientific">Penicillium subrubescens</name>
    <dbReference type="NCBI Taxonomy" id="1316194"/>
    <lineage>
        <taxon>Eukaryota</taxon>
        <taxon>Fungi</taxon>
        <taxon>Dikarya</taxon>
        <taxon>Ascomycota</taxon>
        <taxon>Pezizomycotina</taxon>
        <taxon>Eurotiomycetes</taxon>
        <taxon>Eurotiomycetidae</taxon>
        <taxon>Eurotiales</taxon>
        <taxon>Aspergillaceae</taxon>
        <taxon>Penicillium</taxon>
    </lineage>
</organism>
<evidence type="ECO:0000256" key="2">
    <source>
        <dbReference type="ARBA" id="ARBA00008860"/>
    </source>
</evidence>
<evidence type="ECO:0000313" key="8">
    <source>
        <dbReference type="EMBL" id="OKO94448.1"/>
    </source>
</evidence>
<evidence type="ECO:0000256" key="5">
    <source>
        <dbReference type="ARBA" id="ARBA00023274"/>
    </source>
</evidence>
<dbReference type="GO" id="GO:0005739">
    <property type="term" value="C:mitochondrion"/>
    <property type="evidence" value="ECO:0007669"/>
    <property type="project" value="UniProtKB-SubCell"/>
</dbReference>
<proteinExistence type="inferred from homology"/>
<evidence type="ECO:0000256" key="4">
    <source>
        <dbReference type="ARBA" id="ARBA00023128"/>
    </source>
</evidence>
<dbReference type="OrthoDB" id="6220758at2759"/>
<sequence>MRPALRLPFREALYVCSNCRQEVAPRGISPLARQFRRYASSDSPSFLERTRSKLWNTEKPPGAADPYTGESQLARGVEPEQELAKGETHKSQVLATEDYEQAETWDGLQAIGYLQKDKWIQEGTRKADKYARYGADVRSRSVLYALHQTTVELCLMSMLGKPLTSICDVPRHNPQILQMLDSCYVDASSPQQWNGALRFSSQQNMEALLFVFNQIGGESTVKVEPSETLVTDKSSKEDTHRSLSLADPELKFAFIKRFSQLLGRRISDKAITTSWTVGDILTGMATPLKEKPIQVTKVLSKKAASGQLPANVKFSPKRLKKSQIDEDHGRKKAIVSEFYRRGLNIRGANNAGFRFEKS</sequence>
<gene>
    <name evidence="8" type="ORF">PENSUB_11715</name>
</gene>
<keyword evidence="9" id="KW-1185">Reference proteome</keyword>
<comment type="subcellular location">
    <subcellularLocation>
        <location evidence="1">Mitochondrion</location>
    </subcellularLocation>
</comment>
<dbReference type="InterPro" id="IPR018305">
    <property type="entry name" value="Ribosomal_m50"/>
</dbReference>
<dbReference type="STRING" id="1316194.A0A1Q5T2I1"/>
<comment type="caution">
    <text evidence="8">The sequence shown here is derived from an EMBL/GenBank/DDBJ whole genome shotgun (WGS) entry which is preliminary data.</text>
</comment>
<keyword evidence="5" id="KW-0687">Ribonucleoprotein</keyword>
<feature type="region of interest" description="Disordered" evidence="7">
    <location>
        <begin position="51"/>
        <end position="70"/>
    </location>
</feature>
<evidence type="ECO:0000256" key="3">
    <source>
        <dbReference type="ARBA" id="ARBA00022980"/>
    </source>
</evidence>
<dbReference type="EMBL" id="MNBE01000719">
    <property type="protein sequence ID" value="OKO94448.1"/>
    <property type="molecule type" value="Genomic_DNA"/>
</dbReference>
<comment type="similarity">
    <text evidence="2">Belongs to the mitochondrion-specific ribosomal protein mL50 family.</text>
</comment>
<dbReference type="AlphaFoldDB" id="A0A1Q5T2I1"/>
<keyword evidence="3" id="KW-0689">Ribosomal protein</keyword>
<name>A0A1Q5T2I1_9EURO</name>
<dbReference type="GO" id="GO:1990904">
    <property type="term" value="C:ribonucleoprotein complex"/>
    <property type="evidence" value="ECO:0007669"/>
    <property type="project" value="UniProtKB-KW"/>
</dbReference>
<dbReference type="GO" id="GO:0005840">
    <property type="term" value="C:ribosome"/>
    <property type="evidence" value="ECO:0007669"/>
    <property type="project" value="UniProtKB-KW"/>
</dbReference>
<evidence type="ECO:0000256" key="6">
    <source>
        <dbReference type="ARBA" id="ARBA00035183"/>
    </source>
</evidence>
<evidence type="ECO:0000313" key="9">
    <source>
        <dbReference type="Proteomes" id="UP000186955"/>
    </source>
</evidence>
<accession>A0A1Q5T2I1</accession>